<dbReference type="GO" id="GO:0006261">
    <property type="term" value="P:DNA-templated DNA replication"/>
    <property type="evidence" value="ECO:0007669"/>
    <property type="project" value="UniProtKB-UniRule"/>
</dbReference>
<keyword evidence="3 9" id="KW-0547">Nucleotide-binding</keyword>
<dbReference type="PANTHER" id="PTHR43493:SF5">
    <property type="entry name" value="DNA GYRASE SUBUNIT A, CHLOROPLASTIC_MITOCHONDRIAL"/>
    <property type="match status" value="1"/>
</dbReference>
<evidence type="ECO:0000259" key="11">
    <source>
        <dbReference type="PROSITE" id="PS52040"/>
    </source>
</evidence>
<dbReference type="InterPro" id="IPR013758">
    <property type="entry name" value="Topo_IIA_A/C_ab"/>
</dbReference>
<dbReference type="GO" id="GO:0005694">
    <property type="term" value="C:chromosome"/>
    <property type="evidence" value="ECO:0007669"/>
    <property type="project" value="InterPro"/>
</dbReference>
<dbReference type="FunFam" id="3.30.1360.40:FF:000002">
    <property type="entry name" value="DNA gyrase subunit A"/>
    <property type="match status" value="1"/>
</dbReference>
<comment type="similarity">
    <text evidence="2 9">Belongs to the type II topoisomerase GyrA/ParC subunit family.</text>
</comment>
<dbReference type="AlphaFoldDB" id="A0A1F7JD41"/>
<evidence type="ECO:0000256" key="7">
    <source>
        <dbReference type="ARBA" id="ARBA00023235"/>
    </source>
</evidence>
<dbReference type="NCBIfam" id="NF004043">
    <property type="entry name" value="PRK05560.1"/>
    <property type="match status" value="1"/>
</dbReference>
<dbReference type="InterPro" id="IPR050220">
    <property type="entry name" value="Type_II_DNA_Topoisomerases"/>
</dbReference>
<evidence type="ECO:0000313" key="13">
    <source>
        <dbReference type="Proteomes" id="UP000177418"/>
    </source>
</evidence>
<comment type="function">
    <text evidence="9">A type II topoisomerase that negatively supercoils closed circular double-stranded (ds) DNA in an ATP-dependent manner to modulate DNA topology and maintain chromosomes in an underwound state. Negative supercoiling favors strand separation, and DNA replication, transcription, recombination and repair, all of which involve strand separation. Also able to catalyze the interconversion of other topological isomers of dsDNA rings, including catenanes and knotted rings. Type II topoisomerases break and join 2 DNA strands simultaneously in an ATP-dependent manner.</text>
</comment>
<dbReference type="Pfam" id="PF03989">
    <property type="entry name" value="DNA_gyraseA_C"/>
    <property type="match status" value="6"/>
</dbReference>
<dbReference type="GO" id="GO:0034335">
    <property type="term" value="F:DNA negative supercoiling activity"/>
    <property type="evidence" value="ECO:0007669"/>
    <property type="project" value="UniProtKB-ARBA"/>
</dbReference>
<dbReference type="PROSITE" id="PS52040">
    <property type="entry name" value="TOPO_IIA"/>
    <property type="match status" value="1"/>
</dbReference>
<dbReference type="InterPro" id="IPR013760">
    <property type="entry name" value="Topo_IIA-like_dom_sf"/>
</dbReference>
<reference evidence="12 13" key="1">
    <citation type="journal article" date="2016" name="Nat. Commun.">
        <title>Thousands of microbial genomes shed light on interconnected biogeochemical processes in an aquifer system.</title>
        <authorList>
            <person name="Anantharaman K."/>
            <person name="Brown C.T."/>
            <person name="Hug L.A."/>
            <person name="Sharon I."/>
            <person name="Castelle C.J."/>
            <person name="Probst A.J."/>
            <person name="Thomas B.C."/>
            <person name="Singh A."/>
            <person name="Wilkins M.J."/>
            <person name="Karaoz U."/>
            <person name="Brodie E.L."/>
            <person name="Williams K.H."/>
            <person name="Hubbard S.S."/>
            <person name="Banfield J.F."/>
        </authorList>
    </citation>
    <scope>NUCLEOTIDE SEQUENCE [LARGE SCALE GENOMIC DNA]</scope>
</reference>
<keyword evidence="9" id="KW-0963">Cytoplasm</keyword>
<keyword evidence="6 9" id="KW-0238">DNA-binding</keyword>
<evidence type="ECO:0000256" key="9">
    <source>
        <dbReference type="HAMAP-Rule" id="MF_01897"/>
    </source>
</evidence>
<dbReference type="SMART" id="SM00434">
    <property type="entry name" value="TOP4c"/>
    <property type="match status" value="1"/>
</dbReference>
<dbReference type="Gene3D" id="1.10.268.10">
    <property type="entry name" value="Topoisomerase, domain 3"/>
    <property type="match status" value="1"/>
</dbReference>
<keyword evidence="5 9" id="KW-0799">Topoisomerase</keyword>
<evidence type="ECO:0000256" key="1">
    <source>
        <dbReference type="ARBA" id="ARBA00000185"/>
    </source>
</evidence>
<protein>
    <recommendedName>
        <fullName evidence="9">DNA gyrase subunit A</fullName>
        <ecNumber evidence="9">5.6.2.2</ecNumber>
    </recommendedName>
</protein>
<dbReference type="SUPFAM" id="SSF101904">
    <property type="entry name" value="GyrA/ParC C-terminal domain-like"/>
    <property type="match status" value="1"/>
</dbReference>
<comment type="subunit">
    <text evidence="8">Heterotetramer composed of ParC and ParE.</text>
</comment>
<dbReference type="PANTHER" id="PTHR43493">
    <property type="entry name" value="DNA GYRASE/TOPOISOMERASE SUBUNIT A"/>
    <property type="match status" value="1"/>
</dbReference>
<dbReference type="Gene3D" id="3.90.199.10">
    <property type="entry name" value="Topoisomerase II, domain 5"/>
    <property type="match status" value="1"/>
</dbReference>
<dbReference type="FunFam" id="2.120.10.90:FF:000005">
    <property type="entry name" value="DNA topoisomerase 4 subunit A"/>
    <property type="match status" value="1"/>
</dbReference>
<dbReference type="GO" id="GO:0003677">
    <property type="term" value="F:DNA binding"/>
    <property type="evidence" value="ECO:0007669"/>
    <property type="project" value="UniProtKB-UniRule"/>
</dbReference>
<dbReference type="CDD" id="cd00187">
    <property type="entry name" value="TOP4c"/>
    <property type="match status" value="1"/>
</dbReference>
<dbReference type="SUPFAM" id="SSF56719">
    <property type="entry name" value="Type II DNA topoisomerase"/>
    <property type="match status" value="1"/>
</dbReference>
<dbReference type="FunFam" id="1.10.268.10:FF:000001">
    <property type="entry name" value="DNA gyrase subunit A"/>
    <property type="match status" value="1"/>
</dbReference>
<evidence type="ECO:0000256" key="6">
    <source>
        <dbReference type="ARBA" id="ARBA00023125"/>
    </source>
</evidence>
<dbReference type="Gene3D" id="2.120.10.90">
    <property type="entry name" value="DNA gyrase/topoisomerase IV, subunit A, C-terminal"/>
    <property type="match status" value="1"/>
</dbReference>
<dbReference type="InterPro" id="IPR005743">
    <property type="entry name" value="GyrA"/>
</dbReference>
<keyword evidence="4 9" id="KW-0067">ATP-binding</keyword>
<dbReference type="HAMAP" id="MF_01897">
    <property type="entry name" value="GyrA"/>
    <property type="match status" value="1"/>
</dbReference>
<organism evidence="12 13">
    <name type="scientific">Candidatus Roizmanbacteria bacterium RIFCSPLOWO2_02_FULL_36_11</name>
    <dbReference type="NCBI Taxonomy" id="1802071"/>
    <lineage>
        <taxon>Bacteria</taxon>
        <taxon>Candidatus Roizmaniibacteriota</taxon>
    </lineage>
</organism>
<feature type="active site" description="O-(5'-phospho-DNA)-tyrosine intermediate" evidence="9 10">
    <location>
        <position position="126"/>
    </location>
</feature>
<dbReference type="Pfam" id="PF00521">
    <property type="entry name" value="DNA_topoisoIV"/>
    <property type="match status" value="1"/>
</dbReference>
<dbReference type="GO" id="GO:0005737">
    <property type="term" value="C:cytoplasm"/>
    <property type="evidence" value="ECO:0007669"/>
    <property type="project" value="UniProtKB-SubCell"/>
</dbReference>
<dbReference type="GO" id="GO:0005524">
    <property type="term" value="F:ATP binding"/>
    <property type="evidence" value="ECO:0007669"/>
    <property type="project" value="UniProtKB-UniRule"/>
</dbReference>
<evidence type="ECO:0000313" key="12">
    <source>
        <dbReference type="EMBL" id="OGK53511.1"/>
    </source>
</evidence>
<comment type="catalytic activity">
    <reaction evidence="1 9 10">
        <text>ATP-dependent breakage, passage and rejoining of double-stranded DNA.</text>
        <dbReference type="EC" id="5.6.2.2"/>
    </reaction>
</comment>
<evidence type="ECO:0000256" key="3">
    <source>
        <dbReference type="ARBA" id="ARBA00022741"/>
    </source>
</evidence>
<comment type="subcellular location">
    <subcellularLocation>
        <location evidence="9">Cytoplasm</location>
    </subcellularLocation>
</comment>
<evidence type="ECO:0000256" key="4">
    <source>
        <dbReference type="ARBA" id="ARBA00022840"/>
    </source>
</evidence>
<feature type="domain" description="Topo IIA-type catalytic" evidence="11">
    <location>
        <begin position="38"/>
        <end position="534"/>
    </location>
</feature>
<dbReference type="InterPro" id="IPR006691">
    <property type="entry name" value="GyrA/parC_rep"/>
</dbReference>
<dbReference type="Proteomes" id="UP000177418">
    <property type="component" value="Unassembled WGS sequence"/>
</dbReference>
<comment type="subunit">
    <text evidence="9">Heterotetramer, composed of two GyrA and two GyrB chains. In the heterotetramer, GyrA contains the active site tyrosine that forms a transient covalent intermediate with DNA, while GyrB binds cofactors and catalyzes ATP hydrolysis.</text>
</comment>
<evidence type="ECO:0000256" key="10">
    <source>
        <dbReference type="PROSITE-ProRule" id="PRU01384"/>
    </source>
</evidence>
<dbReference type="InterPro" id="IPR013757">
    <property type="entry name" value="Topo_IIA_A_a_sf"/>
</dbReference>
<dbReference type="InterPro" id="IPR035516">
    <property type="entry name" value="Gyrase/topoIV_suA_C"/>
</dbReference>
<name>A0A1F7JD41_9BACT</name>
<proteinExistence type="inferred from homology"/>
<dbReference type="Gene3D" id="3.30.1360.40">
    <property type="match status" value="1"/>
</dbReference>
<comment type="caution">
    <text evidence="12">The sequence shown here is derived from an EMBL/GenBank/DDBJ whole genome shotgun (WGS) entry which is preliminary data.</text>
</comment>
<comment type="miscellaneous">
    <text evidence="9">Few gyrases are as efficient as E.coli at forming negative supercoils. Not all organisms have 2 type II topoisomerases; in organisms with a single type II topoisomerase this enzyme also has to decatenate newly replicated chromosomes.</text>
</comment>
<dbReference type="GO" id="GO:0009330">
    <property type="term" value="C:DNA topoisomerase type II (double strand cut, ATP-hydrolyzing) complex"/>
    <property type="evidence" value="ECO:0007669"/>
    <property type="project" value="TreeGrafter"/>
</dbReference>
<keyword evidence="7 9" id="KW-0413">Isomerase</keyword>
<evidence type="ECO:0000256" key="5">
    <source>
        <dbReference type="ARBA" id="ARBA00023029"/>
    </source>
</evidence>
<sequence>MDEIIENTQAGIAQTEISTEMKRAYLNYAMSVIVARALPDVKDGLKPVHRRILYAMHRLGLGFSSRFSKSAKVVGEVLGKYHPHGDVPVYDSLVRMAQTFSMRYPLVRGQGNFGSVDGDPPAAMRYTEVKLEKIADEMLTDLDKDTVEWEDNFDSTLKEPKYLAAKLPNLLLMGAEGIAVGMATKIPPHNLSEIVTGIIRIIDDTSKEKKKQKKVVTEINVENPKLGKLHATSLIFNTSLDSLMEDIKGPDFPTGGLLYGLEDIHNTYATGRGKMLCRAKISSEETKSGRNSIVVKELPYQVNKADLVVKIADLVRDKKVVGISDLRDESDRDGIRLVIELKRDAVYKKVLNNLYKHTELQTTFPANMVALVDGTPQSLSLKAILEYYLRHRVEVITRRSQFELKTARARAHILEGLLIALAHIDEVVEIIKKSKSEADAKTKLMTRFKLSDIQSQAILDMQLKRLTGLEVEKIESELKKLKDLIAHLLSLLNDNFMILKVVKDELLELRNKYGDERKTVVYKYKPGEFSDEELIENKEVIVTLTKEGYIKQVPKETYKVQRRGGKGVTGIENKEGDDVFYITTAMTHDSMLFFTNKGKVYQTRVWEIPQGTRIAKGKALVNLINIASEEKITSILNYTPSEDAKDNNIVMCTSKGTVKKTHLSDFKNIRGSGIIAIRLTLGDELLWVKITDNKHNIVLASHQGKAIVFSEKDVRETGRNSMGVRAINLNKNDHVTNMDVFPQNQKDKKIIVITERGIGKKTKIALFRFQKRGGKGVKIANIDERTGPISFSSVIENEENTLLITSRKGQVVKIPVKTIPTLSREAKGVILMRFSDKLDKVVSATFI</sequence>
<accession>A0A1F7JD41</accession>
<dbReference type="EC" id="5.6.2.2" evidence="9"/>
<evidence type="ECO:0000256" key="2">
    <source>
        <dbReference type="ARBA" id="ARBA00008263"/>
    </source>
</evidence>
<gene>
    <name evidence="9" type="primary">gyrA</name>
    <name evidence="12" type="ORF">A3H78_04780</name>
</gene>
<dbReference type="GO" id="GO:0006265">
    <property type="term" value="P:DNA topological change"/>
    <property type="evidence" value="ECO:0007669"/>
    <property type="project" value="UniProtKB-UniRule"/>
</dbReference>
<dbReference type="EMBL" id="MGAV01000018">
    <property type="protein sequence ID" value="OGK53511.1"/>
    <property type="molecule type" value="Genomic_DNA"/>
</dbReference>
<dbReference type="InterPro" id="IPR002205">
    <property type="entry name" value="Topo_IIA_dom_A"/>
</dbReference>
<evidence type="ECO:0000256" key="8">
    <source>
        <dbReference type="ARBA" id="ARBA00063644"/>
    </source>
</evidence>
<feature type="short sequence motif" description="GyrA-box" evidence="9">
    <location>
        <begin position="561"/>
        <end position="567"/>
    </location>
</feature>